<dbReference type="PANTHER" id="PTHR43649:SF30">
    <property type="entry name" value="ABC TRANSPORTER SUBSTRATE-BINDING PROTEIN"/>
    <property type="match status" value="1"/>
</dbReference>
<comment type="similarity">
    <text evidence="2">Belongs to the bacterial solute-binding protein 1 family.</text>
</comment>
<gene>
    <name evidence="3" type="ORF">AVDCRST_MAG33-1260</name>
</gene>
<reference evidence="3" key="1">
    <citation type="submission" date="2020-02" db="EMBL/GenBank/DDBJ databases">
        <authorList>
            <person name="Meier V. D."/>
        </authorList>
    </citation>
    <scope>NUCLEOTIDE SEQUENCE</scope>
    <source>
        <strain evidence="3">AVDCRST_MAG33</strain>
    </source>
</reference>
<name>A0A6J4UNW1_9BACT</name>
<dbReference type="Pfam" id="PF13416">
    <property type="entry name" value="SBP_bac_8"/>
    <property type="match status" value="1"/>
</dbReference>
<protein>
    <submittedName>
        <fullName evidence="3">Glycerol-3-phosphate ABC transporter, periplasmic glycerol-3-phosphate-binding protein</fullName>
    </submittedName>
</protein>
<dbReference type="Gene3D" id="3.40.190.10">
    <property type="entry name" value="Periplasmic binding protein-like II"/>
    <property type="match status" value="1"/>
</dbReference>
<dbReference type="SUPFAM" id="SSF53850">
    <property type="entry name" value="Periplasmic binding protein-like II"/>
    <property type="match status" value="1"/>
</dbReference>
<dbReference type="GO" id="GO:0042597">
    <property type="term" value="C:periplasmic space"/>
    <property type="evidence" value="ECO:0007669"/>
    <property type="project" value="UniProtKB-SubCell"/>
</dbReference>
<accession>A0A6J4UNW1</accession>
<evidence type="ECO:0000256" key="1">
    <source>
        <dbReference type="ARBA" id="ARBA00004418"/>
    </source>
</evidence>
<dbReference type="CDD" id="cd14748">
    <property type="entry name" value="PBP2_UgpB"/>
    <property type="match status" value="1"/>
</dbReference>
<dbReference type="InterPro" id="IPR006311">
    <property type="entry name" value="TAT_signal"/>
</dbReference>
<dbReference type="PANTHER" id="PTHR43649">
    <property type="entry name" value="ARABINOSE-BINDING PROTEIN-RELATED"/>
    <property type="match status" value="1"/>
</dbReference>
<dbReference type="InterPro" id="IPR006059">
    <property type="entry name" value="SBP"/>
</dbReference>
<organism evidence="3">
    <name type="scientific">uncultured Thermomicrobiales bacterium</name>
    <dbReference type="NCBI Taxonomy" id="1645740"/>
    <lineage>
        <taxon>Bacteria</taxon>
        <taxon>Pseudomonadati</taxon>
        <taxon>Thermomicrobiota</taxon>
        <taxon>Thermomicrobia</taxon>
        <taxon>Thermomicrobiales</taxon>
        <taxon>environmental samples</taxon>
    </lineage>
</organism>
<dbReference type="EMBL" id="CADCWK010000123">
    <property type="protein sequence ID" value="CAA9555648.1"/>
    <property type="molecule type" value="Genomic_DNA"/>
</dbReference>
<evidence type="ECO:0000313" key="3">
    <source>
        <dbReference type="EMBL" id="CAA9555648.1"/>
    </source>
</evidence>
<dbReference type="InterPro" id="IPR050490">
    <property type="entry name" value="Bact_solute-bd_prot1"/>
</dbReference>
<sequence>MSLSRRTIIKGAAGTATAGAIALNGKASSVFAAPNIIRRQAPVELNFWYGFTGVLGDRMADLINRFNETNGQGITVTGLAQANYGETAQNLTLSLQDGTNPDMALLAEIWWFRFYLAQQLLPLNDLISARSFPIDDVVDSFRYEGVRKGTQYWLPLARSTPLVYYNTDMWSAAGYDTFPATWSEVAAAAPSLNNEDQQVVAFALPPATDYLSWPFHGVVWAHGGAYSDDDFTIRITEPGAVAAGELYRRGIQEGWMYNADSQVNDFSSGFAAMMIGSTGTLAEMRTLTAETGIKWNTAFLPGEVPGINETCPTGGAGVSIMANIPPERQEAAFTFIEFFSSYPEVIAWAQGTGYMPTLKSAIAGPEMEEFFVANPTSRTAVDQLATRTKPQDVARAYIPGGDQIISEGISEILINGTESQVVFQAVAERLTAEAATVVEQVIALEGDLTSGVATPPAATPTA</sequence>
<dbReference type="PROSITE" id="PS51318">
    <property type="entry name" value="TAT"/>
    <property type="match status" value="1"/>
</dbReference>
<dbReference type="AlphaFoldDB" id="A0A6J4UNW1"/>
<proteinExistence type="inferred from homology"/>
<comment type="subcellular location">
    <subcellularLocation>
        <location evidence="1">Periplasm</location>
    </subcellularLocation>
</comment>
<evidence type="ECO:0000256" key="2">
    <source>
        <dbReference type="ARBA" id="ARBA00008520"/>
    </source>
</evidence>